<dbReference type="Proteomes" id="UP001362999">
    <property type="component" value="Unassembled WGS sequence"/>
</dbReference>
<dbReference type="EMBL" id="JAWWNJ010000007">
    <property type="protein sequence ID" value="KAK7052749.1"/>
    <property type="molecule type" value="Genomic_DNA"/>
</dbReference>
<comment type="caution">
    <text evidence="3">The sequence shown here is derived from an EMBL/GenBank/DDBJ whole genome shotgun (WGS) entry which is preliminary data.</text>
</comment>
<feature type="transmembrane region" description="Helical" evidence="1">
    <location>
        <begin position="210"/>
        <end position="235"/>
    </location>
</feature>
<evidence type="ECO:0000313" key="3">
    <source>
        <dbReference type="EMBL" id="KAK7052749.1"/>
    </source>
</evidence>
<feature type="transmembrane region" description="Helical" evidence="1">
    <location>
        <begin position="255"/>
        <end position="274"/>
    </location>
</feature>
<gene>
    <name evidence="3" type="ORF">R3P38DRAFT_3173064</name>
</gene>
<feature type="transmembrane region" description="Helical" evidence="1">
    <location>
        <begin position="12"/>
        <end position="34"/>
    </location>
</feature>
<feature type="transmembrane region" description="Helical" evidence="1">
    <location>
        <begin position="46"/>
        <end position="70"/>
    </location>
</feature>
<reference evidence="3 4" key="1">
    <citation type="journal article" date="2024" name="J Genomics">
        <title>Draft genome sequencing and assembly of Favolaschia claudopus CIRM-BRFM 2984 isolated from oak limbs.</title>
        <authorList>
            <person name="Navarro D."/>
            <person name="Drula E."/>
            <person name="Chaduli D."/>
            <person name="Cazenave R."/>
            <person name="Ahrendt S."/>
            <person name="Wang J."/>
            <person name="Lipzen A."/>
            <person name="Daum C."/>
            <person name="Barry K."/>
            <person name="Grigoriev I.V."/>
            <person name="Favel A."/>
            <person name="Rosso M.N."/>
            <person name="Martin F."/>
        </authorList>
    </citation>
    <scope>NUCLEOTIDE SEQUENCE [LARGE SCALE GENOMIC DNA]</scope>
    <source>
        <strain evidence="3 4">CIRM-BRFM 2984</strain>
    </source>
</reference>
<protein>
    <submittedName>
        <fullName evidence="3">ANK-REP-region domain-containing protein</fullName>
    </submittedName>
</protein>
<keyword evidence="1" id="KW-0812">Transmembrane</keyword>
<evidence type="ECO:0000313" key="4">
    <source>
        <dbReference type="Proteomes" id="UP001362999"/>
    </source>
</evidence>
<feature type="transmembrane region" description="Helical" evidence="1">
    <location>
        <begin position="91"/>
        <end position="110"/>
    </location>
</feature>
<keyword evidence="4" id="KW-1185">Reference proteome</keyword>
<name>A0AAW0DPN7_9AGAR</name>
<sequence length="357" mass="39145">MTSLNFETTYGALLVGVFVSILYGVGSLQAFVYYETFPEDSWRLKALVAYVWTLDLAYLLLICQAVYHYLVRSWGNNAALLETTIPLDTHMIVLPLTVMGCQAFFVHRIWKFSQNAVLTGSLAVGCIATGILDIVMAGQSLKDRRVVLPLTAVGGGCTAQVVVVFGLGAIGQHVDVSIAGILCWYLYNERTVFTRSFIGKFSINSLLSRIIQFTLATGLATSLLALGCLITYLALPNTYVYLAMHFSLGRMYSNGLLATQVLLHIGTFLISHTSRRLNFRKHLRTQLKPPGLSKLSEVISPAPTTSAPVFRGSMSENVAVRPDVEGHGKFQIGSLNFGHNGGVLNAWPEVGRERFND</sequence>
<feature type="transmembrane region" description="Helical" evidence="1">
    <location>
        <begin position="176"/>
        <end position="198"/>
    </location>
</feature>
<feature type="domain" description="DUF6534" evidence="2">
    <location>
        <begin position="174"/>
        <end position="259"/>
    </location>
</feature>
<accession>A0AAW0DPN7</accession>
<evidence type="ECO:0000256" key="1">
    <source>
        <dbReference type="SAM" id="Phobius"/>
    </source>
</evidence>
<keyword evidence="1" id="KW-1133">Transmembrane helix</keyword>
<evidence type="ECO:0000259" key="2">
    <source>
        <dbReference type="Pfam" id="PF20152"/>
    </source>
</evidence>
<dbReference type="AlphaFoldDB" id="A0AAW0DPN7"/>
<proteinExistence type="predicted"/>
<keyword evidence="1" id="KW-0472">Membrane</keyword>
<organism evidence="3 4">
    <name type="scientific">Favolaschia claudopus</name>
    <dbReference type="NCBI Taxonomy" id="2862362"/>
    <lineage>
        <taxon>Eukaryota</taxon>
        <taxon>Fungi</taxon>
        <taxon>Dikarya</taxon>
        <taxon>Basidiomycota</taxon>
        <taxon>Agaricomycotina</taxon>
        <taxon>Agaricomycetes</taxon>
        <taxon>Agaricomycetidae</taxon>
        <taxon>Agaricales</taxon>
        <taxon>Marasmiineae</taxon>
        <taxon>Mycenaceae</taxon>
        <taxon>Favolaschia</taxon>
    </lineage>
</organism>
<dbReference type="PANTHER" id="PTHR40465:SF1">
    <property type="entry name" value="DUF6534 DOMAIN-CONTAINING PROTEIN"/>
    <property type="match status" value="1"/>
</dbReference>
<feature type="transmembrane region" description="Helical" evidence="1">
    <location>
        <begin position="147"/>
        <end position="170"/>
    </location>
</feature>
<feature type="transmembrane region" description="Helical" evidence="1">
    <location>
        <begin position="116"/>
        <end position="135"/>
    </location>
</feature>
<dbReference type="InterPro" id="IPR045339">
    <property type="entry name" value="DUF6534"/>
</dbReference>
<dbReference type="Pfam" id="PF20152">
    <property type="entry name" value="DUF6534"/>
    <property type="match status" value="1"/>
</dbReference>
<dbReference type="PANTHER" id="PTHR40465">
    <property type="entry name" value="CHROMOSOME 1, WHOLE GENOME SHOTGUN SEQUENCE"/>
    <property type="match status" value="1"/>
</dbReference>